<dbReference type="RefSeq" id="WP_188603365.1">
    <property type="nucleotide sequence ID" value="NZ_AP026830.1"/>
</dbReference>
<reference evidence="3" key="4">
    <citation type="journal article" date="2023" name="Microbiol. Resour. Announc.">
        <title>Complete Genome Sequence of Vulcanisaeta souniana Strain IC-059, a Hyperthermophilic Archaeon Isolated from Hot Spring Water in Japan.</title>
        <authorList>
            <person name="Kato S."/>
            <person name="Itoh T."/>
            <person name="Wu L."/>
            <person name="Ma J."/>
            <person name="Ohkuma M."/>
        </authorList>
    </citation>
    <scope>NUCLEOTIDE SEQUENCE</scope>
    <source>
        <strain evidence="3">JCM 11219</strain>
    </source>
</reference>
<reference evidence="4" key="1">
    <citation type="journal article" date="2014" name="Int. J. Syst. Evol. Microbiol.">
        <title>Complete genome sequence of Corynebacterium casei LMG S-19264T (=DSM 44701T), isolated from a smear-ripened cheese.</title>
        <authorList>
            <consortium name="US DOE Joint Genome Institute (JGI-PGF)"/>
            <person name="Walter F."/>
            <person name="Albersmeier A."/>
            <person name="Kalinowski J."/>
            <person name="Ruckert C."/>
        </authorList>
    </citation>
    <scope>NUCLEOTIDE SEQUENCE</scope>
    <source>
        <strain evidence="4">JCM 11219</strain>
    </source>
</reference>
<evidence type="ECO:0000256" key="1">
    <source>
        <dbReference type="SAM" id="MobiDB-lite"/>
    </source>
</evidence>
<dbReference type="OrthoDB" id="29040at2157"/>
<reference evidence="4" key="2">
    <citation type="submission" date="2020-09" db="EMBL/GenBank/DDBJ databases">
        <authorList>
            <person name="Sun Q."/>
            <person name="Ohkuma M."/>
        </authorList>
    </citation>
    <scope>NUCLEOTIDE SEQUENCE</scope>
    <source>
        <strain evidence="4">JCM 11219</strain>
    </source>
</reference>
<evidence type="ECO:0000313" key="5">
    <source>
        <dbReference type="Proteomes" id="UP000657075"/>
    </source>
</evidence>
<feature type="transmembrane region" description="Helical" evidence="2">
    <location>
        <begin position="12"/>
        <end position="33"/>
    </location>
</feature>
<proteinExistence type="predicted"/>
<dbReference type="EMBL" id="AP026830">
    <property type="protein sequence ID" value="BDR93288.1"/>
    <property type="molecule type" value="Genomic_DNA"/>
</dbReference>
<dbReference type="EMBL" id="BMNM01000005">
    <property type="protein sequence ID" value="GGI78974.1"/>
    <property type="molecule type" value="Genomic_DNA"/>
</dbReference>
<evidence type="ECO:0000313" key="6">
    <source>
        <dbReference type="Proteomes" id="UP001060771"/>
    </source>
</evidence>
<keyword evidence="2" id="KW-0812">Transmembrane</keyword>
<keyword evidence="6" id="KW-1185">Reference proteome</keyword>
<dbReference type="AlphaFoldDB" id="A0A830E7D6"/>
<organism evidence="4 5">
    <name type="scientific">Vulcanisaeta souniana JCM 11219</name>
    <dbReference type="NCBI Taxonomy" id="1293586"/>
    <lineage>
        <taxon>Archaea</taxon>
        <taxon>Thermoproteota</taxon>
        <taxon>Thermoprotei</taxon>
        <taxon>Thermoproteales</taxon>
        <taxon>Thermoproteaceae</taxon>
        <taxon>Vulcanisaeta</taxon>
    </lineage>
</organism>
<feature type="compositionally biased region" description="Basic and acidic residues" evidence="1">
    <location>
        <begin position="92"/>
        <end position="104"/>
    </location>
</feature>
<reference evidence="6" key="3">
    <citation type="submission" date="2022-09" db="EMBL/GenBank/DDBJ databases">
        <title>Complete genome sequence of Vulcanisaeta souniana.</title>
        <authorList>
            <person name="Kato S."/>
            <person name="Itoh T."/>
            <person name="Ohkuma M."/>
        </authorList>
    </citation>
    <scope>NUCLEOTIDE SEQUENCE [LARGE SCALE GENOMIC DNA]</scope>
    <source>
        <strain evidence="6">JCM 11219</strain>
    </source>
</reference>
<dbReference type="Proteomes" id="UP001060771">
    <property type="component" value="Chromosome"/>
</dbReference>
<protein>
    <submittedName>
        <fullName evidence="4">Uncharacterized protein</fullName>
    </submittedName>
</protein>
<gene>
    <name evidence="4" type="ORF">GCM10007112_14880</name>
    <name evidence="3" type="ORF">Vsou_23810</name>
</gene>
<evidence type="ECO:0000313" key="4">
    <source>
        <dbReference type="EMBL" id="GGI78974.1"/>
    </source>
</evidence>
<evidence type="ECO:0000313" key="3">
    <source>
        <dbReference type="EMBL" id="BDR93288.1"/>
    </source>
</evidence>
<accession>A0A830E7D6</accession>
<name>A0A830E7D6_9CREN</name>
<sequence>MKLDGVVKYANVVYAGLMIGLAAYIAILIKHGYTFVPVSPQNVTSVSQLFASGALGPLALGLIPWVLMVMIIATVFIVLLNMVYENSLKPVSREVKRKREEPKSKGKNKNK</sequence>
<feature type="region of interest" description="Disordered" evidence="1">
    <location>
        <begin position="92"/>
        <end position="111"/>
    </location>
</feature>
<dbReference type="Proteomes" id="UP000657075">
    <property type="component" value="Unassembled WGS sequence"/>
</dbReference>
<dbReference type="GeneID" id="76207923"/>
<keyword evidence="2" id="KW-0472">Membrane</keyword>
<feature type="transmembrane region" description="Helical" evidence="2">
    <location>
        <begin position="62"/>
        <end position="84"/>
    </location>
</feature>
<keyword evidence="2" id="KW-1133">Transmembrane helix</keyword>
<evidence type="ECO:0000256" key="2">
    <source>
        <dbReference type="SAM" id="Phobius"/>
    </source>
</evidence>